<accession>A0A1G2MDM5</accession>
<name>A0A1G2MDM5_9BACT</name>
<sequence>MIKAEQTKLYETTDLALISVILLFSPDSLEVVNRENSHRVVFGFKKSDKLDKLVNRFWSRKLKIEPRAFFDGIKTAKARIYSEN</sequence>
<feature type="domain" description="DUF5659" evidence="1">
    <location>
        <begin position="8"/>
        <end position="81"/>
    </location>
</feature>
<gene>
    <name evidence="2" type="ORF">A2W52_01205</name>
</gene>
<evidence type="ECO:0000313" key="3">
    <source>
        <dbReference type="Proteomes" id="UP000176493"/>
    </source>
</evidence>
<reference evidence="2 3" key="1">
    <citation type="journal article" date="2016" name="Nat. Commun.">
        <title>Thousands of microbial genomes shed light on interconnected biogeochemical processes in an aquifer system.</title>
        <authorList>
            <person name="Anantharaman K."/>
            <person name="Brown C.T."/>
            <person name="Hug L.A."/>
            <person name="Sharon I."/>
            <person name="Castelle C.J."/>
            <person name="Probst A.J."/>
            <person name="Thomas B.C."/>
            <person name="Singh A."/>
            <person name="Wilkins M.J."/>
            <person name="Karaoz U."/>
            <person name="Brodie E.L."/>
            <person name="Williams K.H."/>
            <person name="Hubbard S.S."/>
            <person name="Banfield J.F."/>
        </authorList>
    </citation>
    <scope>NUCLEOTIDE SEQUENCE [LARGE SCALE GENOMIC DNA]</scope>
</reference>
<organism evidence="2 3">
    <name type="scientific">Candidatus Taylorbacteria bacterium RIFCSPHIGHO2_02_49_25</name>
    <dbReference type="NCBI Taxonomy" id="1802305"/>
    <lineage>
        <taxon>Bacteria</taxon>
        <taxon>Candidatus Tayloriibacteriota</taxon>
    </lineage>
</organism>
<evidence type="ECO:0000259" key="1">
    <source>
        <dbReference type="Pfam" id="PF18903"/>
    </source>
</evidence>
<comment type="caution">
    <text evidence="2">The sequence shown here is derived from an EMBL/GenBank/DDBJ whole genome shotgun (WGS) entry which is preliminary data.</text>
</comment>
<dbReference type="InterPro" id="IPR043718">
    <property type="entry name" value="DUF5659"/>
</dbReference>
<dbReference type="AlphaFoldDB" id="A0A1G2MDM5"/>
<dbReference type="Pfam" id="PF18903">
    <property type="entry name" value="DUF5659"/>
    <property type="match status" value="1"/>
</dbReference>
<proteinExistence type="predicted"/>
<dbReference type="EMBL" id="MHRJ01000033">
    <property type="protein sequence ID" value="OHA21996.1"/>
    <property type="molecule type" value="Genomic_DNA"/>
</dbReference>
<dbReference type="Proteomes" id="UP000176493">
    <property type="component" value="Unassembled WGS sequence"/>
</dbReference>
<protein>
    <recommendedName>
        <fullName evidence="1">DUF5659 domain-containing protein</fullName>
    </recommendedName>
</protein>
<evidence type="ECO:0000313" key="2">
    <source>
        <dbReference type="EMBL" id="OHA21996.1"/>
    </source>
</evidence>